<keyword evidence="1" id="KW-0143">Chaperone</keyword>
<evidence type="ECO:0000313" key="4">
    <source>
        <dbReference type="EMBL" id="GAD80437.1"/>
    </source>
</evidence>
<dbReference type="eggNOG" id="COG0484">
    <property type="taxonomic scope" value="Bacteria"/>
</dbReference>
<dbReference type="SUPFAM" id="SSF46565">
    <property type="entry name" value="Chaperone J-domain"/>
    <property type="match status" value="1"/>
</dbReference>
<dbReference type="Gene3D" id="1.10.287.110">
    <property type="entry name" value="DnaJ domain"/>
    <property type="match status" value="1"/>
</dbReference>
<comment type="caution">
    <text evidence="4">The sequence shown here is derived from an EMBL/GenBank/DDBJ whole genome shotgun (WGS) entry which is preliminary data.</text>
</comment>
<gene>
    <name evidence="4" type="ORF">VEZ01S_37_00020</name>
</gene>
<evidence type="ECO:0000313" key="5">
    <source>
        <dbReference type="Proteomes" id="UP000016562"/>
    </source>
</evidence>
<keyword evidence="2" id="KW-1133">Transmembrane helix</keyword>
<feature type="domain" description="J" evidence="3">
    <location>
        <begin position="3"/>
        <end position="67"/>
    </location>
</feature>
<dbReference type="CDD" id="cd06257">
    <property type="entry name" value="DnaJ"/>
    <property type="match status" value="1"/>
</dbReference>
<proteinExistence type="predicted"/>
<keyword evidence="2" id="KW-0472">Membrane</keyword>
<dbReference type="AlphaFoldDB" id="U3B4R5"/>
<dbReference type="STRING" id="1219080.VEZ01S_37_00020"/>
<evidence type="ECO:0000256" key="2">
    <source>
        <dbReference type="SAM" id="Phobius"/>
    </source>
</evidence>
<dbReference type="PRINTS" id="PR00625">
    <property type="entry name" value="JDOMAIN"/>
</dbReference>
<dbReference type="RefSeq" id="WP_021714145.1">
    <property type="nucleotide sequence ID" value="NZ_BATM01000037.1"/>
</dbReference>
<sequence>MNDYYDVLGIAIDANSRDIKQAYKKKALKWHPDRNSSIEATEKMLLVNEAYLILSDEESRSKYDIEYRRYKNFKDLSGKSNEEYVYSDDVLAKWMSNAKIQASYLAKKSLDDLIDISGVAGRAFWSHTKKAIITYSIIMFLIVLFMYNS</sequence>
<dbReference type="SMART" id="SM00271">
    <property type="entry name" value="DnaJ"/>
    <property type="match status" value="1"/>
</dbReference>
<name>U3B4R5_9VIBR</name>
<dbReference type="PROSITE" id="PS50076">
    <property type="entry name" value="DNAJ_2"/>
    <property type="match status" value="1"/>
</dbReference>
<keyword evidence="5" id="KW-1185">Reference proteome</keyword>
<dbReference type="OrthoDB" id="9779889at2"/>
<evidence type="ECO:0000256" key="1">
    <source>
        <dbReference type="ARBA" id="ARBA00023186"/>
    </source>
</evidence>
<dbReference type="PANTHER" id="PTHR24074">
    <property type="entry name" value="CO-CHAPERONE PROTEIN DJLA"/>
    <property type="match status" value="1"/>
</dbReference>
<feature type="transmembrane region" description="Helical" evidence="2">
    <location>
        <begin position="131"/>
        <end position="147"/>
    </location>
</feature>
<dbReference type="Proteomes" id="UP000016562">
    <property type="component" value="Unassembled WGS sequence"/>
</dbReference>
<dbReference type="EMBL" id="BATM01000037">
    <property type="protein sequence ID" value="GAD80437.1"/>
    <property type="molecule type" value="Genomic_DNA"/>
</dbReference>
<keyword evidence="2" id="KW-0812">Transmembrane</keyword>
<organism evidence="4 5">
    <name type="scientific">Vibrio ezurae NBRC 102218</name>
    <dbReference type="NCBI Taxonomy" id="1219080"/>
    <lineage>
        <taxon>Bacteria</taxon>
        <taxon>Pseudomonadati</taxon>
        <taxon>Pseudomonadota</taxon>
        <taxon>Gammaproteobacteria</taxon>
        <taxon>Vibrionales</taxon>
        <taxon>Vibrionaceae</taxon>
        <taxon>Vibrio</taxon>
    </lineage>
</organism>
<dbReference type="Pfam" id="PF00226">
    <property type="entry name" value="DnaJ"/>
    <property type="match status" value="1"/>
</dbReference>
<dbReference type="InterPro" id="IPR036869">
    <property type="entry name" value="J_dom_sf"/>
</dbReference>
<evidence type="ECO:0000259" key="3">
    <source>
        <dbReference type="PROSITE" id="PS50076"/>
    </source>
</evidence>
<accession>U3B4R5</accession>
<reference evidence="4 5" key="1">
    <citation type="submission" date="2013-09" db="EMBL/GenBank/DDBJ databases">
        <title>Whole genome shotgun sequence of Vibrio ezurae NBRC 102218.</title>
        <authorList>
            <person name="Yoshida I."/>
            <person name="Hosoyama A."/>
            <person name="Numata M."/>
            <person name="Hashimoto M."/>
            <person name="Hosoyama Y."/>
            <person name="Tsuchikane K."/>
            <person name="Noguchi M."/>
            <person name="Hirakata S."/>
            <person name="Ichikawa N."/>
            <person name="Ohji S."/>
            <person name="Yamazoe A."/>
            <person name="Fujita N."/>
        </authorList>
    </citation>
    <scope>NUCLEOTIDE SEQUENCE [LARGE SCALE GENOMIC DNA]</scope>
    <source>
        <strain evidence="4 5">NBRC 102218</strain>
    </source>
</reference>
<protein>
    <recommendedName>
        <fullName evidence="3">J domain-containing protein</fullName>
    </recommendedName>
</protein>
<dbReference type="InterPro" id="IPR050817">
    <property type="entry name" value="DjlA_DnaK_co-chaperone"/>
</dbReference>
<dbReference type="InterPro" id="IPR001623">
    <property type="entry name" value="DnaJ_domain"/>
</dbReference>